<keyword evidence="7" id="KW-0238">DNA-binding</keyword>
<evidence type="ECO:0000256" key="5">
    <source>
        <dbReference type="ARBA" id="ARBA00022833"/>
    </source>
</evidence>
<evidence type="ECO:0000256" key="9">
    <source>
        <dbReference type="ARBA" id="ARBA00023242"/>
    </source>
</evidence>
<evidence type="ECO:0000256" key="8">
    <source>
        <dbReference type="ARBA" id="ARBA00023163"/>
    </source>
</evidence>
<comment type="caution">
    <text evidence="11">The sequence shown here is derived from an EMBL/GenBank/DDBJ whole genome shotgun (WGS) entry which is preliminary data.</text>
</comment>
<dbReference type="GO" id="GO:0070860">
    <property type="term" value="C:RNA polymerase I core factor complex"/>
    <property type="evidence" value="ECO:0007669"/>
    <property type="project" value="InterPro"/>
</dbReference>
<dbReference type="InterPro" id="IPR033599">
    <property type="entry name" value="TAF1B/Rrn7"/>
</dbReference>
<keyword evidence="6" id="KW-0805">Transcription regulation</keyword>
<dbReference type="PANTHER" id="PTHR31576">
    <property type="entry name" value="TATA BOX-BINDING PROTEIN-ASSOCIATED FACTOR RNA POLYMERASE I SUBUNIT B"/>
    <property type="match status" value="1"/>
</dbReference>
<dbReference type="EMBL" id="CAJNRE010007513">
    <property type="protein sequence ID" value="CAF2065916.1"/>
    <property type="molecule type" value="Genomic_DNA"/>
</dbReference>
<dbReference type="Proteomes" id="UP000663824">
    <property type="component" value="Unassembled WGS sequence"/>
</dbReference>
<protein>
    <recommendedName>
        <fullName evidence="10">Rrn7/TAF1B N-terminal cyclin domain-containing protein</fullName>
    </recommendedName>
</protein>
<keyword evidence="9" id="KW-0539">Nucleus</keyword>
<evidence type="ECO:0000256" key="3">
    <source>
        <dbReference type="ARBA" id="ARBA00022723"/>
    </source>
</evidence>
<dbReference type="Pfam" id="PF20644">
    <property type="entry name" value="Rrn7_cyclin_N"/>
    <property type="match status" value="1"/>
</dbReference>
<keyword evidence="3" id="KW-0479">Metal-binding</keyword>
<evidence type="ECO:0000256" key="1">
    <source>
        <dbReference type="ARBA" id="ARBA00004604"/>
    </source>
</evidence>
<evidence type="ECO:0000259" key="10">
    <source>
        <dbReference type="Pfam" id="PF20644"/>
    </source>
</evidence>
<keyword evidence="8" id="KW-0804">Transcription</keyword>
<gene>
    <name evidence="11" type="ORF">MBJ925_LOCUS15782</name>
</gene>
<evidence type="ECO:0000256" key="7">
    <source>
        <dbReference type="ARBA" id="ARBA00023125"/>
    </source>
</evidence>
<proteinExistence type="inferred from homology"/>
<dbReference type="GO" id="GO:0001164">
    <property type="term" value="F:RNA polymerase I core promoter sequence-specific DNA binding"/>
    <property type="evidence" value="ECO:0007669"/>
    <property type="project" value="InterPro"/>
</dbReference>
<dbReference type="AlphaFoldDB" id="A0A816QVV6"/>
<reference evidence="11" key="1">
    <citation type="submission" date="2021-02" db="EMBL/GenBank/DDBJ databases">
        <authorList>
            <person name="Nowell W R."/>
        </authorList>
    </citation>
    <scope>NUCLEOTIDE SEQUENCE</scope>
</reference>
<evidence type="ECO:0000313" key="11">
    <source>
        <dbReference type="EMBL" id="CAF2065916.1"/>
    </source>
</evidence>
<evidence type="ECO:0000256" key="2">
    <source>
        <dbReference type="ARBA" id="ARBA00006899"/>
    </source>
</evidence>
<keyword evidence="4" id="KW-0863">Zinc-finger</keyword>
<name>A0A816QVV6_9BILA</name>
<sequence>MSHQLCQNCGSNQFEHIDGRLYCVVCQSQNIALQIHVSFANEGNAQLGRRVRDQTQTTSIFDETIPKIEIFEANETLSHTLNQADETVSQMSNLSVNDTEQTLLEQHVWSSYEVYSYILNIQIQSIIHLDYIKKEKQDEFIECTFMLYLRYLSANGILDTNQQRLLIRQEEKRLKTNIISKLLHADRFNQFAKLNSHLLKKKICILNLDILIGLIHCACTLINCPITIKQLIELTNTNKLPYYNIKSYLPNWMRATGRDRFNLEKMNIHSGNLFFYYIDFIQPVIKPYISKCIFQSSSYFYEILLHFCEIFCQQIYFPFDDHTRILFESMCRRILEKKSIGRKFLCSSFDMELTSISIIIVIILLRSINDSLLDEFIQHINKKENHKQLFSYSLWLQNLNYLTHLQSIRYYKFYGRKSVLLESITDNHSKLRYMKHLSKIFDQNVELNHEKKLEEIYEKENQIRHILIENSKPGSLILNHEKKLEEIYEKENQIRHILIENSKPGSLIYAIKPKEFFLQEFQHLSSNSSLPTLFESIVNTYSPSHFSIVDKSELYETLLSLFNGTTIHQIENFYLLHQRFDFASSTNFHLNHLIMTLTKFSSIPYDQDFYSFLSRFLKTFCFHNQHLHHYFYQSTFSKRFNSKNISKDVGRKQYGMDQLPIIYDLKLEHERPLIKENKT</sequence>
<accession>A0A816QVV6</accession>
<evidence type="ECO:0000256" key="4">
    <source>
        <dbReference type="ARBA" id="ARBA00022771"/>
    </source>
</evidence>
<evidence type="ECO:0000313" key="12">
    <source>
        <dbReference type="Proteomes" id="UP000663824"/>
    </source>
</evidence>
<dbReference type="PANTHER" id="PTHR31576:SF2">
    <property type="entry name" value="TATA BOX-BINDING PROTEIN-ASSOCIATED FACTOR RNA POLYMERASE I SUBUNIT B"/>
    <property type="match status" value="1"/>
</dbReference>
<dbReference type="InterPro" id="IPR048540">
    <property type="entry name" value="Rrn7_cyclin_N"/>
</dbReference>
<comment type="similarity">
    <text evidence="2">Belongs to the RRN7/TAF1B family.</text>
</comment>
<evidence type="ECO:0000256" key="6">
    <source>
        <dbReference type="ARBA" id="ARBA00023015"/>
    </source>
</evidence>
<dbReference type="GO" id="GO:0008270">
    <property type="term" value="F:zinc ion binding"/>
    <property type="evidence" value="ECO:0007669"/>
    <property type="project" value="UniProtKB-KW"/>
</dbReference>
<dbReference type="GO" id="GO:0042790">
    <property type="term" value="P:nucleolar large rRNA transcription by RNA polymerase I"/>
    <property type="evidence" value="ECO:0007669"/>
    <property type="project" value="TreeGrafter"/>
</dbReference>
<feature type="domain" description="Rrn7/TAF1B N-terminal cyclin" evidence="10">
    <location>
        <begin position="117"/>
        <end position="251"/>
    </location>
</feature>
<comment type="subcellular location">
    <subcellularLocation>
        <location evidence="1">Nucleus</location>
        <location evidence="1">Nucleolus</location>
    </subcellularLocation>
</comment>
<organism evidence="11 12">
    <name type="scientific">Rotaria magnacalcarata</name>
    <dbReference type="NCBI Taxonomy" id="392030"/>
    <lineage>
        <taxon>Eukaryota</taxon>
        <taxon>Metazoa</taxon>
        <taxon>Spiralia</taxon>
        <taxon>Gnathifera</taxon>
        <taxon>Rotifera</taxon>
        <taxon>Eurotatoria</taxon>
        <taxon>Bdelloidea</taxon>
        <taxon>Philodinida</taxon>
        <taxon>Philodinidae</taxon>
        <taxon>Rotaria</taxon>
    </lineage>
</organism>
<dbReference type="GO" id="GO:0005668">
    <property type="term" value="C:RNA polymerase transcription factor SL1 complex"/>
    <property type="evidence" value="ECO:0007669"/>
    <property type="project" value="TreeGrafter"/>
</dbReference>
<keyword evidence="5" id="KW-0862">Zinc</keyword>